<comment type="caution">
    <text evidence="1">The sequence shown here is derived from an EMBL/GenBank/DDBJ whole genome shotgun (WGS) entry which is preliminary data.</text>
</comment>
<organism evidence="1">
    <name type="scientific">bioreactor metagenome</name>
    <dbReference type="NCBI Taxonomy" id="1076179"/>
    <lineage>
        <taxon>unclassified sequences</taxon>
        <taxon>metagenomes</taxon>
        <taxon>ecological metagenomes</taxon>
    </lineage>
</organism>
<reference evidence="1" key="1">
    <citation type="submission" date="2019-08" db="EMBL/GenBank/DDBJ databases">
        <authorList>
            <person name="Kucharzyk K."/>
            <person name="Murdoch R.W."/>
            <person name="Higgins S."/>
            <person name="Loffler F."/>
        </authorList>
    </citation>
    <scope>NUCLEOTIDE SEQUENCE</scope>
</reference>
<proteinExistence type="predicted"/>
<gene>
    <name evidence="1" type="ORF">SDC9_97964</name>
</gene>
<dbReference type="AlphaFoldDB" id="A0A645AE31"/>
<name>A0A645AE31_9ZZZZ</name>
<accession>A0A645AE31</accession>
<sequence>MMNQNELFLFFGTLQIDISADCHLICFPFQGVPKGAPCVCTYFAKRASSYAHKSRFCLRLWRREQSILILPYPAPTDCRRPVQEAVCRCQSAIRPPAGSHGTVRQKQLVRQLGRFFYLTYHNCASRSILVMDLSGFLFFVNRPLSILYLLFQENGSRSVRLLVTLTEIDV</sequence>
<dbReference type="EMBL" id="VSSQ01013311">
    <property type="protein sequence ID" value="MPM51216.1"/>
    <property type="molecule type" value="Genomic_DNA"/>
</dbReference>
<protein>
    <submittedName>
        <fullName evidence="1">Uncharacterized protein</fullName>
    </submittedName>
</protein>
<evidence type="ECO:0000313" key="1">
    <source>
        <dbReference type="EMBL" id="MPM51216.1"/>
    </source>
</evidence>